<dbReference type="InterPro" id="IPR029756">
    <property type="entry name" value="MTH1187/YkoF-like"/>
</dbReference>
<dbReference type="AlphaFoldDB" id="A0A1H2TDW0"/>
<feature type="domain" description="Thiamine-binding protein" evidence="1">
    <location>
        <begin position="11"/>
        <end position="70"/>
    </location>
</feature>
<dbReference type="RefSeq" id="WP_093750889.1">
    <property type="nucleotide sequence ID" value="NZ_FNNG01000002.1"/>
</dbReference>
<evidence type="ECO:0000259" key="1">
    <source>
        <dbReference type="Pfam" id="PF01910"/>
    </source>
</evidence>
<dbReference type="Gene3D" id="3.30.70.930">
    <property type="match status" value="1"/>
</dbReference>
<dbReference type="InterPro" id="IPR002767">
    <property type="entry name" value="Thiamine_BP"/>
</dbReference>
<sequence>MCSMAKITSCEIAFVPIVSEDYISSVDKVLDIIRSYDLEHNIGIMSTTVRGDINKIHKLIFEIYDKMDQECKFTMDIKLSNLCGCD</sequence>
<dbReference type="OrthoDB" id="1707383at2"/>
<protein>
    <submittedName>
        <fullName evidence="2">Thiamine-binding protein</fullName>
    </submittedName>
</protein>
<proteinExistence type="predicted"/>
<gene>
    <name evidence="2" type="ORF">SAMN05660923_00685</name>
</gene>
<reference evidence="2 3" key="1">
    <citation type="submission" date="2016-10" db="EMBL/GenBank/DDBJ databases">
        <authorList>
            <person name="de Groot N.N."/>
        </authorList>
    </citation>
    <scope>NUCLEOTIDE SEQUENCE [LARGE SCALE GENOMIC DNA]</scope>
    <source>
        <strain evidence="2 3">DSM 23310</strain>
    </source>
</reference>
<keyword evidence="3" id="KW-1185">Reference proteome</keyword>
<evidence type="ECO:0000313" key="2">
    <source>
        <dbReference type="EMBL" id="SDW41885.1"/>
    </source>
</evidence>
<evidence type="ECO:0000313" key="3">
    <source>
        <dbReference type="Proteomes" id="UP000198828"/>
    </source>
</evidence>
<dbReference type="Proteomes" id="UP000198828">
    <property type="component" value="Unassembled WGS sequence"/>
</dbReference>
<accession>A0A1H2TDW0</accession>
<dbReference type="SUPFAM" id="SSF89957">
    <property type="entry name" value="MTH1187/YkoF-like"/>
    <property type="match status" value="1"/>
</dbReference>
<name>A0A1H2TDW0_9FIRM</name>
<dbReference type="Pfam" id="PF01910">
    <property type="entry name" value="Thiamine_BP"/>
    <property type="match status" value="1"/>
</dbReference>
<organism evidence="2 3">
    <name type="scientific">Tepidimicrobium xylanilyticum</name>
    <dbReference type="NCBI Taxonomy" id="1123352"/>
    <lineage>
        <taxon>Bacteria</taxon>
        <taxon>Bacillati</taxon>
        <taxon>Bacillota</taxon>
        <taxon>Tissierellia</taxon>
        <taxon>Tissierellales</taxon>
        <taxon>Tepidimicrobiaceae</taxon>
        <taxon>Tepidimicrobium</taxon>
    </lineage>
</organism>
<dbReference type="EMBL" id="FNNG01000002">
    <property type="protein sequence ID" value="SDW41885.1"/>
    <property type="molecule type" value="Genomic_DNA"/>
</dbReference>